<dbReference type="InterPro" id="IPR044060">
    <property type="entry name" value="Bacterial_rp_domain"/>
</dbReference>
<dbReference type="NCBIfam" id="TIGR04183">
    <property type="entry name" value="Por_Secre_tail"/>
    <property type="match status" value="1"/>
</dbReference>
<dbReference type="GO" id="GO:0016301">
    <property type="term" value="F:kinase activity"/>
    <property type="evidence" value="ECO:0007669"/>
    <property type="project" value="UniProtKB-KW"/>
</dbReference>
<keyword evidence="2" id="KW-0808">Transferase</keyword>
<dbReference type="InterPro" id="IPR014867">
    <property type="entry name" value="Spore_coat_CotH_CotH2/3/7"/>
</dbReference>
<protein>
    <submittedName>
        <fullName evidence="2">CotH kinase family protein</fullName>
    </submittedName>
</protein>
<evidence type="ECO:0000259" key="1">
    <source>
        <dbReference type="PROSITE" id="PS51841"/>
    </source>
</evidence>
<name>A0ABS5JX88_9BACT</name>
<dbReference type="Pfam" id="PF00932">
    <property type="entry name" value="LTD"/>
    <property type="match status" value="2"/>
</dbReference>
<organism evidence="2 3">
    <name type="scientific">Carboxylicivirga linearis</name>
    <dbReference type="NCBI Taxonomy" id="1628157"/>
    <lineage>
        <taxon>Bacteria</taxon>
        <taxon>Pseudomonadati</taxon>
        <taxon>Bacteroidota</taxon>
        <taxon>Bacteroidia</taxon>
        <taxon>Marinilabiliales</taxon>
        <taxon>Marinilabiliaceae</taxon>
        <taxon>Carboxylicivirga</taxon>
    </lineage>
</organism>
<evidence type="ECO:0000313" key="2">
    <source>
        <dbReference type="EMBL" id="MBS2099502.1"/>
    </source>
</evidence>
<dbReference type="RefSeq" id="WP_212216744.1">
    <property type="nucleotide sequence ID" value="NZ_JAGUCO010000011.1"/>
</dbReference>
<reference evidence="2 3" key="1">
    <citation type="journal article" date="2015" name="Int. J. Syst. Evol. Microbiol.">
        <title>Carboxylicivirga linearis sp. nov., isolated from a sea cucumber culture pond.</title>
        <authorList>
            <person name="Wang F.Q."/>
            <person name="Zhou Y.X."/>
            <person name="Lin X.Z."/>
            <person name="Chen G.J."/>
            <person name="Du Z.J."/>
        </authorList>
    </citation>
    <scope>NUCLEOTIDE SEQUENCE [LARGE SCALE GENOMIC DNA]</scope>
    <source>
        <strain evidence="2 3">FB218</strain>
    </source>
</reference>
<dbReference type="PROSITE" id="PS51841">
    <property type="entry name" value="LTD"/>
    <property type="match status" value="1"/>
</dbReference>
<dbReference type="InterPro" id="IPR036415">
    <property type="entry name" value="Lamin_tail_dom_sf"/>
</dbReference>
<gene>
    <name evidence="2" type="ORF">KEM10_14500</name>
</gene>
<dbReference type="InterPro" id="IPR059177">
    <property type="entry name" value="GH29D-like_dom"/>
</dbReference>
<dbReference type="InterPro" id="IPR026444">
    <property type="entry name" value="Secre_tail"/>
</dbReference>
<dbReference type="Pfam" id="PF18998">
    <property type="entry name" value="Flg_new_2"/>
    <property type="match status" value="1"/>
</dbReference>
<dbReference type="InterPro" id="IPR001322">
    <property type="entry name" value="Lamin_tail_dom"/>
</dbReference>
<dbReference type="Pfam" id="PF08757">
    <property type="entry name" value="CotH"/>
    <property type="match status" value="1"/>
</dbReference>
<evidence type="ECO:0000313" key="3">
    <source>
        <dbReference type="Proteomes" id="UP000708576"/>
    </source>
</evidence>
<dbReference type="Pfam" id="PF18962">
    <property type="entry name" value="Por_Secre_tail"/>
    <property type="match status" value="1"/>
</dbReference>
<dbReference type="EMBL" id="JAGUCO010000011">
    <property type="protein sequence ID" value="MBS2099502.1"/>
    <property type="molecule type" value="Genomic_DNA"/>
</dbReference>
<keyword evidence="3" id="KW-1185">Reference proteome</keyword>
<feature type="domain" description="LTD" evidence="1">
    <location>
        <begin position="1"/>
        <end position="152"/>
    </location>
</feature>
<comment type="caution">
    <text evidence="2">The sequence shown here is derived from an EMBL/GenBank/DDBJ whole genome shotgun (WGS) entry which is preliminary data.</text>
</comment>
<proteinExistence type="predicted"/>
<sequence length="1162" mass="130902">MGSLSGYSQIKINEFVSSNVTGQTDDDGDYPDWIELYNTSSSSINLSGYSLTDDLSDTLKWQLPSTQLSGQSHMLIFASGKNRTDLVTEWYTVIDQGDDFQYLVPSQQPETSWNSLNFDDTSWSSGPSGIGYGDNDDATVIETAMSVFVRTKFTVDDLANVAQVVLHMDYDDGFVAYINGFEIARDNLGTPGTTVTYNQAADTYDHEAQIYQGLPPNEFQLLTWEDILQEGENVLAIQVHNHSLTSSDITCIPFLTLGLKTSQGHTASEILDLPTSYLHTNFKIKADGESIYLFNNKSFVDSVGATRLNADISYGRITDGNSQWVYFDSPTPSAANAGNYSTTLTTDSVKFSVEGGKHTSTVSLTLSNPNNASSSIYYTTDGSIPTTSSNLYSSAISVSSTSAIRARVIDAGKLAGPVVSNTYIIGQSHDLPVICLSTDPDNLWDYYTGIYVKGPNAQSSDPYFGANFWMDWEKPVHFEFYDTNNVKQIDQGAGVKIYGAWTRAYPQKSMALFARKEYGDGSFCYKFFESRDNDKFEALILRNSGNDFYYTHLRDGVVNHMMKPLQLESQAFQPTVVYINGEYFGILNLREKINEHFISDNTYIKSDSVNILELNGDVVNGNNNKYQEFLNFISNANLSTNANYEKVKEYIDIENYIDYVLAQTYIDNTDWPGNNIKFWNTTSNKSRFRWILYDTDFGFSLYGNSNYTYNTLSYALGNIGDFQNPAWSTLVFRKLKTNSQFREEFVKRAKHYLNTCWKPSVVNAKVDSIKQIYSSEINQHNNRWNFSYSGWNSEVEKLKTFANNRPYHFENHLRDLFGFTQKSLVNLDANGNMGYIKVNQRNIKSFPYSDDYYINSEIELIAVPNPGYRFVKWTGDYTSEISKISPNLSGSLNLTAEFEAATDNDVKVIFNEVFYKSSPDIKPGDWVELYNAGATSVDLLNWAFNDTQRDSSLYIDKSIILAPDQYIVLCKDLEKFKTTYPMVNNVIGEFEFGLSSLGDHLRLYDDQGKLIDFVDYYPSGSWPSEANGTGASAELIEPDSDNYLGNNWEASADGGTPGEINRSQASTGIFYAEKTLDAQLQCVPNPFKDIATVYFNATKEGEYHIEITTLSGTVTYRSNEQYYYEGKQQINLQLNQNLPQGVYLLSLYGQGKHQTIKIIITN</sequence>
<dbReference type="Pfam" id="PF13290">
    <property type="entry name" value="CHB_HEX_C_1"/>
    <property type="match status" value="1"/>
</dbReference>
<dbReference type="Proteomes" id="UP000708576">
    <property type="component" value="Unassembled WGS sequence"/>
</dbReference>
<dbReference type="Gene3D" id="2.60.40.1260">
    <property type="entry name" value="Lamin Tail domain"/>
    <property type="match status" value="2"/>
</dbReference>
<keyword evidence="2" id="KW-0418">Kinase</keyword>
<dbReference type="Gene3D" id="2.60.120.260">
    <property type="entry name" value="Galactose-binding domain-like"/>
    <property type="match status" value="1"/>
</dbReference>
<dbReference type="SUPFAM" id="SSF74853">
    <property type="entry name" value="Lamin A/C globular tail domain"/>
    <property type="match status" value="2"/>
</dbReference>
<accession>A0ABS5JX88</accession>